<dbReference type="Pfam" id="PF01047">
    <property type="entry name" value="MarR"/>
    <property type="match status" value="1"/>
</dbReference>
<dbReference type="Gene3D" id="1.10.10.10">
    <property type="entry name" value="Winged helix-like DNA-binding domain superfamily/Winged helix DNA-binding domain"/>
    <property type="match status" value="1"/>
</dbReference>
<proteinExistence type="predicted"/>
<gene>
    <name evidence="2" type="ORF">RM877_22150</name>
</gene>
<dbReference type="InterPro" id="IPR052526">
    <property type="entry name" value="HTH-type_Bedaq_tolerance"/>
</dbReference>
<dbReference type="Proteomes" id="UP001183535">
    <property type="component" value="Unassembled WGS sequence"/>
</dbReference>
<dbReference type="PROSITE" id="PS50995">
    <property type="entry name" value="HTH_MARR_2"/>
    <property type="match status" value="1"/>
</dbReference>
<name>A0ABD5ESS8_9ACTN</name>
<protein>
    <submittedName>
        <fullName evidence="2">MarR family transcriptional regulator</fullName>
    </submittedName>
</protein>
<dbReference type="InterPro" id="IPR000835">
    <property type="entry name" value="HTH_MarR-typ"/>
</dbReference>
<dbReference type="InterPro" id="IPR036388">
    <property type="entry name" value="WH-like_DNA-bd_sf"/>
</dbReference>
<dbReference type="EMBL" id="JAVRES010000011">
    <property type="protein sequence ID" value="MDT0437389.1"/>
    <property type="molecule type" value="Genomic_DNA"/>
</dbReference>
<keyword evidence="3" id="KW-1185">Reference proteome</keyword>
<accession>A0ABD5ESS8</accession>
<dbReference type="PANTHER" id="PTHR39515">
    <property type="entry name" value="CONSERVED PROTEIN"/>
    <property type="match status" value="1"/>
</dbReference>
<evidence type="ECO:0000259" key="1">
    <source>
        <dbReference type="PROSITE" id="PS50995"/>
    </source>
</evidence>
<dbReference type="PANTHER" id="PTHR39515:SF2">
    <property type="entry name" value="HTH-TYPE TRANSCRIPTIONAL REGULATOR RV0880"/>
    <property type="match status" value="1"/>
</dbReference>
<dbReference type="InterPro" id="IPR036390">
    <property type="entry name" value="WH_DNA-bd_sf"/>
</dbReference>
<comment type="caution">
    <text evidence="2">The sequence shown here is derived from an EMBL/GenBank/DDBJ whole genome shotgun (WGS) entry which is preliminary data.</text>
</comment>
<dbReference type="RefSeq" id="WP_093825085.1">
    <property type="nucleotide sequence ID" value="NZ_JAVRES010000011.1"/>
</dbReference>
<organism evidence="2 3">
    <name type="scientific">Streptomyces doudnae</name>
    <dbReference type="NCBI Taxonomy" id="3075536"/>
    <lineage>
        <taxon>Bacteria</taxon>
        <taxon>Bacillati</taxon>
        <taxon>Actinomycetota</taxon>
        <taxon>Actinomycetes</taxon>
        <taxon>Kitasatosporales</taxon>
        <taxon>Streptomycetaceae</taxon>
        <taxon>Streptomyces</taxon>
    </lineage>
</organism>
<evidence type="ECO:0000313" key="3">
    <source>
        <dbReference type="Proteomes" id="UP001183535"/>
    </source>
</evidence>
<dbReference type="SUPFAM" id="SSF46785">
    <property type="entry name" value="Winged helix' DNA-binding domain"/>
    <property type="match status" value="1"/>
</dbReference>
<reference evidence="3" key="1">
    <citation type="submission" date="2023-07" db="EMBL/GenBank/DDBJ databases">
        <title>30 novel species of actinomycetes from the DSMZ collection.</title>
        <authorList>
            <person name="Nouioui I."/>
        </authorList>
    </citation>
    <scope>NUCLEOTIDE SEQUENCE [LARGE SCALE GENOMIC DNA]</scope>
    <source>
        <strain evidence="3">DSM 41981</strain>
    </source>
</reference>
<feature type="domain" description="HTH marR-type" evidence="1">
    <location>
        <begin position="18"/>
        <end position="155"/>
    </location>
</feature>
<sequence>MRTEHGAERDDGHSTGGDAGLAAALRLAVGRVTRRLRQAHTVGDVSLSEVSVLARLAGAGPASPSSLAESERVRPQAMATTLAGLTRRGLVRRAPDPADGRRSIVAVSPEGAAVLAQRRSASVRRLEAVLAEFSEPERAVLAAAVPLLDRLAERL</sequence>
<dbReference type="SMART" id="SM00347">
    <property type="entry name" value="HTH_MARR"/>
    <property type="match status" value="1"/>
</dbReference>
<dbReference type="AlphaFoldDB" id="A0ABD5ESS8"/>
<evidence type="ECO:0000313" key="2">
    <source>
        <dbReference type="EMBL" id="MDT0437389.1"/>
    </source>
</evidence>
<dbReference type="GO" id="GO:0006355">
    <property type="term" value="P:regulation of DNA-templated transcription"/>
    <property type="evidence" value="ECO:0007669"/>
    <property type="project" value="UniProtKB-ARBA"/>
</dbReference>